<feature type="region of interest" description="Disordered" evidence="1">
    <location>
        <begin position="1"/>
        <end position="88"/>
    </location>
</feature>
<dbReference type="OrthoDB" id="116220at2759"/>
<comment type="caution">
    <text evidence="2">The sequence shown here is derived from an EMBL/GenBank/DDBJ whole genome shotgun (WGS) entry which is preliminary data.</text>
</comment>
<evidence type="ECO:0000313" key="3">
    <source>
        <dbReference type="Proteomes" id="UP001165083"/>
    </source>
</evidence>
<accession>A0A9W6WSB0</accession>
<feature type="compositionally biased region" description="Polar residues" evidence="1">
    <location>
        <begin position="123"/>
        <end position="136"/>
    </location>
</feature>
<dbReference type="AlphaFoldDB" id="A0A9W6WSB0"/>
<evidence type="ECO:0000313" key="2">
    <source>
        <dbReference type="EMBL" id="GMF25195.1"/>
    </source>
</evidence>
<sequence>MASGKENAHSIEPTSPPSAASFRSKVFPPLPPNSPPVANDLSEDARKAARGDAGPREFGVRTTNTLNAGGASHAARKTESNSPSSNAMVAAQRYYHQYQYFPQHGILRPKIVEKKKRREETVSKQSKNDPWSSVEQTCCEPRPGGSGSEKGSSPLQFGRTIWSITPEELSALEVEMVASTKKEKKALRRFSYAEASKRNLPEFAKTQAERTKDAMKAEQPRRQFKKYYGLPFIAPSEPYPG</sequence>
<dbReference type="EMBL" id="BSXW01000544">
    <property type="protein sequence ID" value="GMF25195.1"/>
    <property type="molecule type" value="Genomic_DNA"/>
</dbReference>
<gene>
    <name evidence="2" type="ORF">Plil01_001037500</name>
</gene>
<evidence type="ECO:0000256" key="1">
    <source>
        <dbReference type="SAM" id="MobiDB-lite"/>
    </source>
</evidence>
<name>A0A9W6WSB0_9STRA</name>
<protein>
    <submittedName>
        <fullName evidence="2">Unnamed protein product</fullName>
    </submittedName>
</protein>
<dbReference type="Proteomes" id="UP001165083">
    <property type="component" value="Unassembled WGS sequence"/>
</dbReference>
<proteinExistence type="predicted"/>
<keyword evidence="3" id="KW-1185">Reference proteome</keyword>
<reference evidence="2" key="1">
    <citation type="submission" date="2023-04" db="EMBL/GenBank/DDBJ databases">
        <title>Phytophthora lilii NBRC 32176.</title>
        <authorList>
            <person name="Ichikawa N."/>
            <person name="Sato H."/>
            <person name="Tonouchi N."/>
        </authorList>
    </citation>
    <scope>NUCLEOTIDE SEQUENCE</scope>
    <source>
        <strain evidence="2">NBRC 32176</strain>
    </source>
</reference>
<feature type="region of interest" description="Disordered" evidence="1">
    <location>
        <begin position="112"/>
        <end position="155"/>
    </location>
</feature>
<organism evidence="2 3">
    <name type="scientific">Phytophthora lilii</name>
    <dbReference type="NCBI Taxonomy" id="2077276"/>
    <lineage>
        <taxon>Eukaryota</taxon>
        <taxon>Sar</taxon>
        <taxon>Stramenopiles</taxon>
        <taxon>Oomycota</taxon>
        <taxon>Peronosporomycetes</taxon>
        <taxon>Peronosporales</taxon>
        <taxon>Peronosporaceae</taxon>
        <taxon>Phytophthora</taxon>
    </lineage>
</organism>
<feature type="compositionally biased region" description="Basic and acidic residues" evidence="1">
    <location>
        <begin position="43"/>
        <end position="59"/>
    </location>
</feature>